<dbReference type="HOGENOM" id="CLU_206405_0_0_5"/>
<proteinExistence type="predicted"/>
<dbReference type="Pfam" id="PF06568">
    <property type="entry name" value="YjiS-like"/>
    <property type="match status" value="1"/>
</dbReference>
<name>Q0FIZ8_SALBH</name>
<protein>
    <recommendedName>
        <fullName evidence="1">YjiS-like domain-containing protein</fullName>
    </recommendedName>
</protein>
<evidence type="ECO:0000259" key="1">
    <source>
        <dbReference type="Pfam" id="PF06568"/>
    </source>
</evidence>
<dbReference type="EMBL" id="AATQ01000053">
    <property type="protein sequence ID" value="EAU44195.1"/>
    <property type="molecule type" value="Genomic_DNA"/>
</dbReference>
<gene>
    <name evidence="2" type="ORF">R2601_19452</name>
</gene>
<reference evidence="2 3" key="1">
    <citation type="journal article" date="2010" name="J. Bacteriol.">
        <title>Genome sequences of Pelagibaca bermudensis HTCC2601T and Maritimibacter alkaliphilus HTCC2654T, the type strains of two marine Roseobacter genera.</title>
        <authorList>
            <person name="Thrash J.C."/>
            <person name="Cho J.C."/>
            <person name="Ferriera S."/>
            <person name="Johnson J."/>
            <person name="Vergin K.L."/>
            <person name="Giovannoni S.J."/>
        </authorList>
    </citation>
    <scope>NUCLEOTIDE SEQUENCE [LARGE SCALE GENOMIC DNA]</scope>
    <source>
        <strain evidence="3">DSM 26914 / JCM 13377 / KCTC 12554 / HTCC2601</strain>
    </source>
</reference>
<evidence type="ECO:0000313" key="2">
    <source>
        <dbReference type="EMBL" id="EAU44195.1"/>
    </source>
</evidence>
<accession>Q0FIZ8</accession>
<comment type="caution">
    <text evidence="2">The sequence shown here is derived from an EMBL/GenBank/DDBJ whole genome shotgun (WGS) entry which is preliminary data.</text>
</comment>
<organism evidence="2 3">
    <name type="scientific">Salipiger bermudensis (strain DSM 26914 / JCM 13377 / KCTC 12554 / HTCC2601)</name>
    <name type="common">Pelagibaca bermudensis</name>
    <dbReference type="NCBI Taxonomy" id="314265"/>
    <lineage>
        <taxon>Bacteria</taxon>
        <taxon>Pseudomonadati</taxon>
        <taxon>Pseudomonadota</taxon>
        <taxon>Alphaproteobacteria</taxon>
        <taxon>Rhodobacterales</taxon>
        <taxon>Roseobacteraceae</taxon>
        <taxon>Salipiger</taxon>
    </lineage>
</organism>
<dbReference type="OrthoDB" id="8096613at2"/>
<dbReference type="AlphaFoldDB" id="Q0FIZ8"/>
<dbReference type="InterPro" id="IPR009506">
    <property type="entry name" value="YjiS-like"/>
</dbReference>
<feature type="domain" description="YjiS-like" evidence="1">
    <location>
        <begin position="29"/>
        <end position="57"/>
    </location>
</feature>
<evidence type="ECO:0000313" key="3">
    <source>
        <dbReference type="Proteomes" id="UP000006230"/>
    </source>
</evidence>
<dbReference type="Proteomes" id="UP000006230">
    <property type="component" value="Unassembled WGS sequence"/>
</dbReference>
<keyword evidence="3" id="KW-1185">Reference proteome</keyword>
<sequence length="64" mass="7914">MAYFEHTVFESVWRTFWRWVSAPFCSRRKQVLEQRATLRTMSDDELRQIGLTREDLRDEMFRTP</sequence>
<dbReference type="RefSeq" id="WP_007798364.1">
    <property type="nucleotide sequence ID" value="NZ_DS022276.1"/>
</dbReference>